<keyword evidence="2" id="KW-0560">Oxidoreductase</keyword>
<dbReference type="GO" id="GO:0016491">
    <property type="term" value="F:oxidoreductase activity"/>
    <property type="evidence" value="ECO:0007669"/>
    <property type="project" value="UniProtKB-KW"/>
</dbReference>
<dbReference type="SUPFAM" id="SSF51735">
    <property type="entry name" value="NAD(P)-binding Rossmann-fold domains"/>
    <property type="match status" value="1"/>
</dbReference>
<evidence type="ECO:0000313" key="3">
    <source>
        <dbReference type="EMBL" id="EON97436.1"/>
    </source>
</evidence>
<organism evidence="3 4">
    <name type="scientific">Phaeoacremonium minimum (strain UCR-PA7)</name>
    <name type="common">Esca disease fungus</name>
    <name type="synonym">Togninia minima</name>
    <dbReference type="NCBI Taxonomy" id="1286976"/>
    <lineage>
        <taxon>Eukaryota</taxon>
        <taxon>Fungi</taxon>
        <taxon>Dikarya</taxon>
        <taxon>Ascomycota</taxon>
        <taxon>Pezizomycotina</taxon>
        <taxon>Sordariomycetes</taxon>
        <taxon>Sordariomycetidae</taxon>
        <taxon>Togniniales</taxon>
        <taxon>Togniniaceae</taxon>
        <taxon>Phaeoacremonium</taxon>
    </lineage>
</organism>
<dbReference type="InterPro" id="IPR002347">
    <property type="entry name" value="SDR_fam"/>
</dbReference>
<dbReference type="Pfam" id="PF00106">
    <property type="entry name" value="adh_short"/>
    <property type="match status" value="1"/>
</dbReference>
<evidence type="ECO:0000256" key="2">
    <source>
        <dbReference type="ARBA" id="ARBA00023002"/>
    </source>
</evidence>
<gene>
    <name evidence="3" type="ORF">UCRPA7_7073</name>
</gene>
<dbReference type="PANTHER" id="PTHR43669:SF3">
    <property type="entry name" value="ALCOHOL DEHYDROGENASE, PUTATIVE (AFU_ORTHOLOGUE AFUA_3G03445)-RELATED"/>
    <property type="match status" value="1"/>
</dbReference>
<dbReference type="KEGG" id="tmn:UCRPA7_7073"/>
<sequence>MATRSLNSFVLIGSGAGIGQSVAALFASKRYSKVALVARRQEQLDIDRKAVEDTAPGVTVHTYVTDVADRQRFSETLNKISTDVGVPETVYFNAAIIRPTSILEENEDDMIYDFKITNTALLHTAQWALPQLTKLVKSDALAKPSLLVTGTWLSRDPVTQIFTLSLVKAAQRNLCQSLAEVYGPQGVHIGMVRVMGIVDKAAKTVNPENIAAHAWGLFNEQKDKQTFEIEVN</sequence>
<dbReference type="AlphaFoldDB" id="R8BDQ7"/>
<dbReference type="GeneID" id="19327797"/>
<dbReference type="HOGENOM" id="CLU_010194_17_1_1"/>
<dbReference type="RefSeq" id="XP_007917799.1">
    <property type="nucleotide sequence ID" value="XM_007919608.1"/>
</dbReference>
<protein>
    <submittedName>
        <fullName evidence="3">Putative short-chain alcohol protein</fullName>
    </submittedName>
</protein>
<keyword evidence="4" id="KW-1185">Reference proteome</keyword>
<accession>R8BDQ7</accession>
<evidence type="ECO:0000256" key="1">
    <source>
        <dbReference type="ARBA" id="ARBA00006484"/>
    </source>
</evidence>
<name>R8BDQ7_PHAM7</name>
<reference evidence="4" key="1">
    <citation type="journal article" date="2013" name="Genome Announc.">
        <title>Draft genome sequence of the ascomycete Phaeoacremonium aleophilum strain UCR-PA7, a causal agent of the esca disease complex in grapevines.</title>
        <authorList>
            <person name="Blanco-Ulate B."/>
            <person name="Rolshausen P."/>
            <person name="Cantu D."/>
        </authorList>
    </citation>
    <scope>NUCLEOTIDE SEQUENCE [LARGE SCALE GENOMIC DNA]</scope>
    <source>
        <strain evidence="4">UCR-PA7</strain>
    </source>
</reference>
<dbReference type="OrthoDB" id="5336600at2759"/>
<comment type="similarity">
    <text evidence="1">Belongs to the short-chain dehydrogenases/reductases (SDR) family.</text>
</comment>
<dbReference type="PANTHER" id="PTHR43669">
    <property type="entry name" value="5-KETO-D-GLUCONATE 5-REDUCTASE"/>
    <property type="match status" value="1"/>
</dbReference>
<evidence type="ECO:0000313" key="4">
    <source>
        <dbReference type="Proteomes" id="UP000014074"/>
    </source>
</evidence>
<dbReference type="Gene3D" id="3.40.50.720">
    <property type="entry name" value="NAD(P)-binding Rossmann-like Domain"/>
    <property type="match status" value="1"/>
</dbReference>
<dbReference type="InterPro" id="IPR036291">
    <property type="entry name" value="NAD(P)-bd_dom_sf"/>
</dbReference>
<dbReference type="eggNOG" id="ENOG502SCIW">
    <property type="taxonomic scope" value="Eukaryota"/>
</dbReference>
<dbReference type="EMBL" id="KB933264">
    <property type="protein sequence ID" value="EON97436.1"/>
    <property type="molecule type" value="Genomic_DNA"/>
</dbReference>
<proteinExistence type="inferred from homology"/>
<dbReference type="Proteomes" id="UP000014074">
    <property type="component" value="Unassembled WGS sequence"/>
</dbReference>